<feature type="domain" description="PDZ" evidence="1">
    <location>
        <begin position="1"/>
        <end position="49"/>
    </location>
</feature>
<dbReference type="Proteomes" id="UP000242188">
    <property type="component" value="Unassembled WGS sequence"/>
</dbReference>
<dbReference type="PANTHER" id="PTHR11324:SF16">
    <property type="entry name" value="PDZ DOMAIN-CONTAINING PROTEIN 2"/>
    <property type="match status" value="1"/>
</dbReference>
<dbReference type="SUPFAM" id="SSF50156">
    <property type="entry name" value="PDZ domain-like"/>
    <property type="match status" value="2"/>
</dbReference>
<organism evidence="2 3">
    <name type="scientific">Mizuhopecten yessoensis</name>
    <name type="common">Japanese scallop</name>
    <name type="synonym">Patinopecten yessoensis</name>
    <dbReference type="NCBI Taxonomy" id="6573"/>
    <lineage>
        <taxon>Eukaryota</taxon>
        <taxon>Metazoa</taxon>
        <taxon>Spiralia</taxon>
        <taxon>Lophotrochozoa</taxon>
        <taxon>Mollusca</taxon>
        <taxon>Bivalvia</taxon>
        <taxon>Autobranchia</taxon>
        <taxon>Pteriomorphia</taxon>
        <taxon>Pectinida</taxon>
        <taxon>Pectinoidea</taxon>
        <taxon>Pectinidae</taxon>
        <taxon>Mizuhopecten</taxon>
    </lineage>
</organism>
<dbReference type="Gene3D" id="2.30.42.10">
    <property type="match status" value="2"/>
</dbReference>
<reference evidence="2 3" key="1">
    <citation type="journal article" date="2017" name="Nat. Ecol. Evol.">
        <title>Scallop genome provides insights into evolution of bilaterian karyotype and development.</title>
        <authorList>
            <person name="Wang S."/>
            <person name="Zhang J."/>
            <person name="Jiao W."/>
            <person name="Li J."/>
            <person name="Xun X."/>
            <person name="Sun Y."/>
            <person name="Guo X."/>
            <person name="Huan P."/>
            <person name="Dong B."/>
            <person name="Zhang L."/>
            <person name="Hu X."/>
            <person name="Sun X."/>
            <person name="Wang J."/>
            <person name="Zhao C."/>
            <person name="Wang Y."/>
            <person name="Wang D."/>
            <person name="Huang X."/>
            <person name="Wang R."/>
            <person name="Lv J."/>
            <person name="Li Y."/>
            <person name="Zhang Z."/>
            <person name="Liu B."/>
            <person name="Lu W."/>
            <person name="Hui Y."/>
            <person name="Liang J."/>
            <person name="Zhou Z."/>
            <person name="Hou R."/>
            <person name="Li X."/>
            <person name="Liu Y."/>
            <person name="Li H."/>
            <person name="Ning X."/>
            <person name="Lin Y."/>
            <person name="Zhao L."/>
            <person name="Xing Q."/>
            <person name="Dou J."/>
            <person name="Li Y."/>
            <person name="Mao J."/>
            <person name="Guo H."/>
            <person name="Dou H."/>
            <person name="Li T."/>
            <person name="Mu C."/>
            <person name="Jiang W."/>
            <person name="Fu Q."/>
            <person name="Fu X."/>
            <person name="Miao Y."/>
            <person name="Liu J."/>
            <person name="Yu Q."/>
            <person name="Li R."/>
            <person name="Liao H."/>
            <person name="Li X."/>
            <person name="Kong Y."/>
            <person name="Jiang Z."/>
            <person name="Chourrout D."/>
            <person name="Li R."/>
            <person name="Bao Z."/>
        </authorList>
    </citation>
    <scope>NUCLEOTIDE SEQUENCE [LARGE SCALE GENOMIC DNA]</scope>
    <source>
        <strain evidence="2 3">PY_sf001</strain>
    </source>
</reference>
<evidence type="ECO:0000313" key="2">
    <source>
        <dbReference type="EMBL" id="OWF46401.1"/>
    </source>
</evidence>
<accession>A0A210QCG2</accession>
<dbReference type="PROSITE" id="PS50106">
    <property type="entry name" value="PDZ"/>
    <property type="match status" value="2"/>
</dbReference>
<proteinExistence type="predicted"/>
<dbReference type="InterPro" id="IPR036034">
    <property type="entry name" value="PDZ_sf"/>
</dbReference>
<evidence type="ECO:0000259" key="1">
    <source>
        <dbReference type="PROSITE" id="PS50106"/>
    </source>
</evidence>
<dbReference type="Pfam" id="PF00595">
    <property type="entry name" value="PDZ"/>
    <property type="match status" value="2"/>
</dbReference>
<gene>
    <name evidence="2" type="ORF">KP79_PYT01432</name>
</gene>
<dbReference type="PANTHER" id="PTHR11324">
    <property type="entry name" value="IL16-RELATED"/>
    <property type="match status" value="1"/>
</dbReference>
<dbReference type="EMBL" id="NEDP02004190">
    <property type="protein sequence ID" value="OWF46401.1"/>
    <property type="molecule type" value="Genomic_DNA"/>
</dbReference>
<comment type="caution">
    <text evidence="2">The sequence shown here is derived from an EMBL/GenBank/DDBJ whole genome shotgun (WGS) entry which is preliminary data.</text>
</comment>
<feature type="domain" description="PDZ" evidence="1">
    <location>
        <begin position="159"/>
        <end position="233"/>
    </location>
</feature>
<protein>
    <submittedName>
        <fullName evidence="2">Disks large-like 2</fullName>
    </submittedName>
</protein>
<evidence type="ECO:0000313" key="3">
    <source>
        <dbReference type="Proteomes" id="UP000242188"/>
    </source>
</evidence>
<dbReference type="STRING" id="6573.A0A210QCG2"/>
<name>A0A210QCG2_MIZYE</name>
<dbReference type="InterPro" id="IPR001478">
    <property type="entry name" value="PDZ"/>
</dbReference>
<dbReference type="AlphaFoldDB" id="A0A210QCG2"/>
<dbReference type="SMART" id="SM00228">
    <property type="entry name" value="PDZ"/>
    <property type="match status" value="2"/>
</dbReference>
<sequence>MVEKDGRLKRGDELLMINGKSLIGLTHTEAVDVLRNSPKLVQLVVATKVRKAASIASSVSCSYSNLTPYPNSMLTTSQSFDATGCNQSDLSSFGNNSLGGDQTVPELTAQTPHGTFIKWEELFEKFKTDGLCFENTDLKEVFEKKAIVTKKWRFEAPQTVMINKGVRGKGLGFTIVGGSDSEKGNLGIFVRRILACGLIHEDGSIKEGDEILEVNGISLSGFCHKDALSKFRKLKKGPVKLVFRHRIGSRPTR</sequence>
<keyword evidence="3" id="KW-1185">Reference proteome</keyword>